<dbReference type="Gene3D" id="1.10.1790.10">
    <property type="entry name" value="PRD domain"/>
    <property type="match status" value="2"/>
</dbReference>
<evidence type="ECO:0000313" key="4">
    <source>
        <dbReference type="Proteomes" id="UP000831782"/>
    </source>
</evidence>
<dbReference type="InterPro" id="IPR050661">
    <property type="entry name" value="BglG_antiterminators"/>
</dbReference>
<dbReference type="PANTHER" id="PTHR30185:SF15">
    <property type="entry name" value="CRYPTIC BETA-GLUCOSIDE BGL OPERON ANTITERMINATOR"/>
    <property type="match status" value="1"/>
</dbReference>
<dbReference type="PANTHER" id="PTHR30185">
    <property type="entry name" value="CRYPTIC BETA-GLUCOSIDE BGL OPERON ANTITERMINATOR"/>
    <property type="match status" value="1"/>
</dbReference>
<dbReference type="InterPro" id="IPR036650">
    <property type="entry name" value="CAT_RNA-bd_dom_sf"/>
</dbReference>
<dbReference type="InterPro" id="IPR004341">
    <property type="entry name" value="CAT_RNA-bd_dom"/>
</dbReference>
<dbReference type="SMART" id="SM01061">
    <property type="entry name" value="CAT_RBD"/>
    <property type="match status" value="1"/>
</dbReference>
<dbReference type="RefSeq" id="WP_244715127.1">
    <property type="nucleotide sequence ID" value="NZ_CP095072.1"/>
</dbReference>
<dbReference type="EMBL" id="CP095072">
    <property type="protein sequence ID" value="UOQ46721.1"/>
    <property type="molecule type" value="Genomic_DNA"/>
</dbReference>
<dbReference type="Proteomes" id="UP000831782">
    <property type="component" value="Chromosome"/>
</dbReference>
<dbReference type="Gene3D" id="2.30.24.10">
    <property type="entry name" value="CAT RNA-binding domain"/>
    <property type="match status" value="1"/>
</dbReference>
<keyword evidence="4" id="KW-1185">Reference proteome</keyword>
<proteinExistence type="predicted"/>
<dbReference type="SUPFAM" id="SSF63520">
    <property type="entry name" value="PTS-regulatory domain, PRD"/>
    <property type="match status" value="2"/>
</dbReference>
<reference evidence="3 4" key="1">
    <citation type="submission" date="2022-04" db="EMBL/GenBank/DDBJ databases">
        <title>Gracilibacillus sp. isolated from saltern.</title>
        <authorList>
            <person name="Won M."/>
            <person name="Lee C.-M."/>
            <person name="Woen H.-Y."/>
            <person name="Kwon S.-W."/>
        </authorList>
    </citation>
    <scope>NUCLEOTIDE SEQUENCE [LARGE SCALE GENOMIC DNA]</scope>
    <source>
        <strain evidence="3 4">SSWR10-1</strain>
    </source>
</reference>
<gene>
    <name evidence="3" type="ORF">MUN88_11465</name>
</gene>
<dbReference type="SUPFAM" id="SSF50151">
    <property type="entry name" value="SacY-like RNA-binding domain"/>
    <property type="match status" value="1"/>
</dbReference>
<dbReference type="InterPro" id="IPR036634">
    <property type="entry name" value="PRD_sf"/>
</dbReference>
<sequence>MRLKKILNNNAVLVIDNQEEKVAIGTGIAFGKRKNDRINPNKVEQLFEMKENEKLQQLLSRIPEEHFIISEEIISYAEEYLGSKLSEHIHIALTDHVSFAIERIEDGIHLQNKLLNEIKILYRNEFEIGLWAVRHIRKKLNIDVPVDEAAHIALHIHTMKLQGGDYQQTIKHTAIVREMIQLFLEKLNMNISEDDLSYQRLVTHLHFALSRVSHYQLHEMDEEMLSMIQHKFSDSYQVTKKITSCITEKYDIAFPPSELGYITIHIQRLKKD</sequence>
<dbReference type="Pfam" id="PF03123">
    <property type="entry name" value="CAT_RBD"/>
    <property type="match status" value="1"/>
</dbReference>
<dbReference type="PROSITE" id="PS51372">
    <property type="entry name" value="PRD_2"/>
    <property type="match status" value="2"/>
</dbReference>
<dbReference type="InterPro" id="IPR011608">
    <property type="entry name" value="PRD"/>
</dbReference>
<feature type="domain" description="PRD" evidence="2">
    <location>
        <begin position="61"/>
        <end position="166"/>
    </location>
</feature>
<evidence type="ECO:0000256" key="1">
    <source>
        <dbReference type="ARBA" id="ARBA00022737"/>
    </source>
</evidence>
<accession>A0ABY4EX20</accession>
<name>A0ABY4EX20_9BACI</name>
<feature type="domain" description="PRD" evidence="2">
    <location>
        <begin position="167"/>
        <end position="272"/>
    </location>
</feature>
<evidence type="ECO:0000259" key="2">
    <source>
        <dbReference type="PROSITE" id="PS51372"/>
    </source>
</evidence>
<dbReference type="Pfam" id="PF00874">
    <property type="entry name" value="PRD"/>
    <property type="match status" value="2"/>
</dbReference>
<keyword evidence="1" id="KW-0677">Repeat</keyword>
<organism evidence="3 4">
    <name type="scientific">Gracilibacillus caseinilyticus</name>
    <dbReference type="NCBI Taxonomy" id="2932256"/>
    <lineage>
        <taxon>Bacteria</taxon>
        <taxon>Bacillati</taxon>
        <taxon>Bacillota</taxon>
        <taxon>Bacilli</taxon>
        <taxon>Bacillales</taxon>
        <taxon>Bacillaceae</taxon>
        <taxon>Gracilibacillus</taxon>
    </lineage>
</organism>
<evidence type="ECO:0000313" key="3">
    <source>
        <dbReference type="EMBL" id="UOQ46721.1"/>
    </source>
</evidence>
<protein>
    <submittedName>
        <fullName evidence="3">PRD domain-containing protein</fullName>
    </submittedName>
</protein>